<name>A0A386ZFI2_9NOCA</name>
<evidence type="ECO:0000256" key="2">
    <source>
        <dbReference type="SAM" id="SignalP"/>
    </source>
</evidence>
<evidence type="ECO:0000256" key="1">
    <source>
        <dbReference type="ARBA" id="ARBA00022729"/>
    </source>
</evidence>
<dbReference type="AlphaFoldDB" id="A0A386ZFI2"/>
<dbReference type="Proteomes" id="UP000267164">
    <property type="component" value="Chromosome"/>
</dbReference>
<keyword evidence="5" id="KW-1185">Reference proteome</keyword>
<dbReference type="PANTHER" id="PTHR35936:SF17">
    <property type="entry name" value="ARGININE-BINDING EXTRACELLULAR PROTEIN ARTP"/>
    <property type="match status" value="1"/>
</dbReference>
<dbReference type="Gene3D" id="3.40.190.10">
    <property type="entry name" value="Periplasmic binding protein-like II"/>
    <property type="match status" value="2"/>
</dbReference>
<feature type="chain" id="PRO_5038413204" evidence="2">
    <location>
        <begin position="22"/>
        <end position="314"/>
    </location>
</feature>
<evidence type="ECO:0000259" key="3">
    <source>
        <dbReference type="SMART" id="SM00062"/>
    </source>
</evidence>
<dbReference type="SMART" id="SM00062">
    <property type="entry name" value="PBPb"/>
    <property type="match status" value="1"/>
</dbReference>
<dbReference type="PROSITE" id="PS51257">
    <property type="entry name" value="PROKAR_LIPOPROTEIN"/>
    <property type="match status" value="1"/>
</dbReference>
<dbReference type="Pfam" id="PF00497">
    <property type="entry name" value="SBP_bac_3"/>
    <property type="match status" value="1"/>
</dbReference>
<dbReference type="EMBL" id="CP032568">
    <property type="protein sequence ID" value="AYF75385.1"/>
    <property type="molecule type" value="Genomic_DNA"/>
</dbReference>
<dbReference type="InterPro" id="IPR001638">
    <property type="entry name" value="Solute-binding_3/MltF_N"/>
</dbReference>
<feature type="signal peptide" evidence="2">
    <location>
        <begin position="1"/>
        <end position="21"/>
    </location>
</feature>
<dbReference type="OrthoDB" id="4633994at2"/>
<dbReference type="RefSeq" id="WP_120737843.1">
    <property type="nucleotide sequence ID" value="NZ_CP032568.1"/>
</dbReference>
<keyword evidence="1 2" id="KW-0732">Signal</keyword>
<proteinExistence type="predicted"/>
<accession>A0A386ZFI2</accession>
<evidence type="ECO:0000313" key="4">
    <source>
        <dbReference type="EMBL" id="AYF75385.1"/>
    </source>
</evidence>
<protein>
    <submittedName>
        <fullName evidence="4">ABC transporter substrate-binding protein</fullName>
    </submittedName>
</protein>
<dbReference type="PANTHER" id="PTHR35936">
    <property type="entry name" value="MEMBRANE-BOUND LYTIC MUREIN TRANSGLYCOSYLASE F"/>
    <property type="match status" value="1"/>
</dbReference>
<organism evidence="4 5">
    <name type="scientific">Nocardia yunnanensis</name>
    <dbReference type="NCBI Taxonomy" id="2382165"/>
    <lineage>
        <taxon>Bacteria</taxon>
        <taxon>Bacillati</taxon>
        <taxon>Actinomycetota</taxon>
        <taxon>Actinomycetes</taxon>
        <taxon>Mycobacteriales</taxon>
        <taxon>Nocardiaceae</taxon>
        <taxon>Nocardia</taxon>
    </lineage>
</organism>
<sequence length="314" mass="32598">MSRAISSRPMAWAGALSVALALTACGTGSDGAAAQPESTTIAGATVTRDHALHDGLPASIKSAGAVRVATDVPYPPFEMFDGADSQRITGLDYDLGQALATKLGVRFDFTATKFDSIVPSVQAGKFDVVMSAMTDTKDRQQVLDFVDYSASGSGILVAKGNPEHIATLTDLCGRAVAVQSGTKQAKLLQDQSPCKQAGKPEPQLLVFPKDADAQLAIKSGKAVADFMDQPAAGYLAATAENGAEFEVVADPAYPNGVDATPNGIGVAKNQKGLADSIQRALQALMDDGSYHKILDHYGQRGIAIMKATINAAVN</sequence>
<reference evidence="4 5" key="1">
    <citation type="submission" date="2018-09" db="EMBL/GenBank/DDBJ databases">
        <title>Nocardia yunnanensis sp. nov., an actinomycete isolated from a soil sample.</title>
        <authorList>
            <person name="Zhang J."/>
        </authorList>
    </citation>
    <scope>NUCLEOTIDE SEQUENCE [LARGE SCALE GENOMIC DNA]</scope>
    <source>
        <strain evidence="4 5">CFHS0054</strain>
    </source>
</reference>
<gene>
    <name evidence="4" type="ORF">D7D52_17660</name>
</gene>
<dbReference type="CDD" id="cd01004">
    <property type="entry name" value="PBP2_MidA_like"/>
    <property type="match status" value="1"/>
</dbReference>
<evidence type="ECO:0000313" key="5">
    <source>
        <dbReference type="Proteomes" id="UP000267164"/>
    </source>
</evidence>
<dbReference type="KEGG" id="nyu:D7D52_17660"/>
<dbReference type="SUPFAM" id="SSF53850">
    <property type="entry name" value="Periplasmic binding protein-like II"/>
    <property type="match status" value="1"/>
</dbReference>
<feature type="domain" description="Solute-binding protein family 3/N-terminal" evidence="3">
    <location>
        <begin position="65"/>
        <end position="301"/>
    </location>
</feature>